<dbReference type="OrthoDB" id="4225815at2759"/>
<protein>
    <recommendedName>
        <fullName evidence="4">Hydrophobin</fullName>
    </recommendedName>
</protein>
<gene>
    <name evidence="2" type="ORF">ARMGADRAFT_1129697</name>
</gene>
<reference evidence="3" key="1">
    <citation type="journal article" date="2017" name="Nat. Ecol. Evol.">
        <title>Genome expansion and lineage-specific genetic innovations in the forest pathogenic fungi Armillaria.</title>
        <authorList>
            <person name="Sipos G."/>
            <person name="Prasanna A.N."/>
            <person name="Walter M.C."/>
            <person name="O'Connor E."/>
            <person name="Balint B."/>
            <person name="Krizsan K."/>
            <person name="Kiss B."/>
            <person name="Hess J."/>
            <person name="Varga T."/>
            <person name="Slot J."/>
            <person name="Riley R."/>
            <person name="Boka B."/>
            <person name="Rigling D."/>
            <person name="Barry K."/>
            <person name="Lee J."/>
            <person name="Mihaltcheva S."/>
            <person name="LaButti K."/>
            <person name="Lipzen A."/>
            <person name="Waldron R."/>
            <person name="Moloney N.M."/>
            <person name="Sperisen C."/>
            <person name="Kredics L."/>
            <person name="Vagvoelgyi C."/>
            <person name="Patrignani A."/>
            <person name="Fitzpatrick D."/>
            <person name="Nagy I."/>
            <person name="Doyle S."/>
            <person name="Anderson J.B."/>
            <person name="Grigoriev I.V."/>
            <person name="Gueldener U."/>
            <person name="Muensterkoetter M."/>
            <person name="Nagy L.G."/>
        </authorList>
    </citation>
    <scope>NUCLEOTIDE SEQUENCE [LARGE SCALE GENOMIC DNA]</scope>
    <source>
        <strain evidence="3">Ar21-2</strain>
    </source>
</reference>
<feature type="signal peptide" evidence="1">
    <location>
        <begin position="1"/>
        <end position="21"/>
    </location>
</feature>
<evidence type="ECO:0000313" key="3">
    <source>
        <dbReference type="Proteomes" id="UP000217790"/>
    </source>
</evidence>
<name>A0A2H3D1D6_ARMGA</name>
<evidence type="ECO:0008006" key="4">
    <source>
        <dbReference type="Google" id="ProtNLM"/>
    </source>
</evidence>
<evidence type="ECO:0000256" key="1">
    <source>
        <dbReference type="SAM" id="SignalP"/>
    </source>
</evidence>
<feature type="chain" id="PRO_5046023156" description="Hydrophobin" evidence="1">
    <location>
        <begin position="22"/>
        <end position="115"/>
    </location>
</feature>
<keyword evidence="3" id="KW-1185">Reference proteome</keyword>
<dbReference type="EMBL" id="KZ293692">
    <property type="protein sequence ID" value="PBK85232.1"/>
    <property type="molecule type" value="Genomic_DNA"/>
</dbReference>
<dbReference type="GO" id="GO:0009277">
    <property type="term" value="C:fungal-type cell wall"/>
    <property type="evidence" value="ECO:0007669"/>
    <property type="project" value="InterPro"/>
</dbReference>
<dbReference type="GO" id="GO:0005199">
    <property type="term" value="F:structural constituent of cell wall"/>
    <property type="evidence" value="ECO:0007669"/>
    <property type="project" value="InterPro"/>
</dbReference>
<accession>A0A2H3D1D6</accession>
<dbReference type="CDD" id="cd23507">
    <property type="entry name" value="hydrophobin_I"/>
    <property type="match status" value="1"/>
</dbReference>
<dbReference type="InParanoid" id="A0A2H3D1D6"/>
<organism evidence="2 3">
    <name type="scientific">Armillaria gallica</name>
    <name type="common">Bulbous honey fungus</name>
    <name type="synonym">Armillaria bulbosa</name>
    <dbReference type="NCBI Taxonomy" id="47427"/>
    <lineage>
        <taxon>Eukaryota</taxon>
        <taxon>Fungi</taxon>
        <taxon>Dikarya</taxon>
        <taxon>Basidiomycota</taxon>
        <taxon>Agaricomycotina</taxon>
        <taxon>Agaricomycetes</taxon>
        <taxon>Agaricomycetidae</taxon>
        <taxon>Agaricales</taxon>
        <taxon>Marasmiineae</taxon>
        <taxon>Physalacriaceae</taxon>
        <taxon>Armillaria</taxon>
    </lineage>
</organism>
<sequence>MFPRLSSVTLLALPLLTSATAFVSHSNGASSATGTAQCCDSVQSPTSSAIQTLLGLLRIPIGDVTAMVLPVSMGENEKSNLFRPIKKRKAMGMNSVVALDCTPINIGLYRTLEAS</sequence>
<proteinExistence type="predicted"/>
<dbReference type="AlphaFoldDB" id="A0A2H3D1D6"/>
<keyword evidence="1" id="KW-0732">Signal</keyword>
<dbReference type="Proteomes" id="UP000217790">
    <property type="component" value="Unassembled WGS sequence"/>
</dbReference>
<evidence type="ECO:0000313" key="2">
    <source>
        <dbReference type="EMBL" id="PBK85232.1"/>
    </source>
</evidence>